<dbReference type="PANTHER" id="PTHR33033">
    <property type="entry name" value="POLYNUCLEOTIDYL TRANSFERASE, RIBONUCLEASE H-LIKE SUPERFAMILY PROTEIN-RELATED"/>
    <property type="match status" value="1"/>
</dbReference>
<feature type="domain" description="RNase H type-1" evidence="1">
    <location>
        <begin position="184"/>
        <end position="316"/>
    </location>
</feature>
<evidence type="ECO:0000259" key="1">
    <source>
        <dbReference type="PROSITE" id="PS50879"/>
    </source>
</evidence>
<evidence type="ECO:0000313" key="2">
    <source>
        <dbReference type="EMBL" id="KAK8481525.1"/>
    </source>
</evidence>
<dbReference type="CDD" id="cd06222">
    <property type="entry name" value="RNase_H_like"/>
    <property type="match status" value="1"/>
</dbReference>
<protein>
    <recommendedName>
        <fullName evidence="1">RNase H type-1 domain-containing protein</fullName>
    </recommendedName>
</protein>
<evidence type="ECO:0000313" key="3">
    <source>
        <dbReference type="Proteomes" id="UP001472677"/>
    </source>
</evidence>
<dbReference type="InterPro" id="IPR044730">
    <property type="entry name" value="RNase_H-like_dom_plant"/>
</dbReference>
<dbReference type="InterPro" id="IPR002156">
    <property type="entry name" value="RNaseH_domain"/>
</dbReference>
<dbReference type="EMBL" id="JBBPBM010001872">
    <property type="protein sequence ID" value="KAK8481525.1"/>
    <property type="molecule type" value="Genomic_DNA"/>
</dbReference>
<dbReference type="PROSITE" id="PS50879">
    <property type="entry name" value="RNASE_H_1"/>
    <property type="match status" value="1"/>
</dbReference>
<dbReference type="Pfam" id="PF13456">
    <property type="entry name" value="RVT_3"/>
    <property type="match status" value="1"/>
</dbReference>
<name>A0ABR1ZLL7_9ROSI</name>
<dbReference type="InterPro" id="IPR036397">
    <property type="entry name" value="RNaseH_sf"/>
</dbReference>
<dbReference type="PANTHER" id="PTHR33033:SF121">
    <property type="entry name" value="POLYNUCLEOTIDYL TRANSFERASE, RIBONUCLEASE H-LIKE SUPERFAMILY PROTEIN"/>
    <property type="match status" value="1"/>
</dbReference>
<proteinExistence type="predicted"/>
<accession>A0ABR1ZLL7</accession>
<comment type="caution">
    <text evidence="2">The sequence shown here is derived from an EMBL/GenBank/DDBJ whole genome shotgun (WGS) entry which is preliminary data.</text>
</comment>
<dbReference type="Proteomes" id="UP001472677">
    <property type="component" value="Unassembled WGS sequence"/>
</dbReference>
<reference evidence="2 3" key="1">
    <citation type="journal article" date="2024" name="G3 (Bethesda)">
        <title>Genome assembly of Hibiscus sabdariffa L. provides insights into metabolisms of medicinal natural products.</title>
        <authorList>
            <person name="Kim T."/>
        </authorList>
    </citation>
    <scope>NUCLEOTIDE SEQUENCE [LARGE SCALE GENOMIC DNA]</scope>
    <source>
        <strain evidence="2">TK-2024</strain>
        <tissue evidence="2">Old leaves</tissue>
    </source>
</reference>
<sequence length="323" mass="36950">MVASSRRRSNWIHSIRSENGLITDQEGIRTEVRNHFADIYNNCSSTCELQDLVCPLKSISNSTKLWLEREFDTEKCARPVEGKNFFNSWSSLCPMVRVLPLWKMAFFAISWSLWICRNELIFRGKYSDPNYLFDIILLRLGWWSRAKWPDLKVSINDFMITPKCWSLSKMEKKWAECDEWIVPPFGFVKFNTNGAVKGSYGMAGIGGLLRDYSGKILAEFSKSIGFADPTSAEILAIKEALITFASSEWNKKVELIIETNCETAVFWINNSNTTPFAFKDLVNECLSIGTNLSWKLCWTRREGNVKADRLAKAGIEPGLMVAR</sequence>
<dbReference type="SUPFAM" id="SSF53098">
    <property type="entry name" value="Ribonuclease H-like"/>
    <property type="match status" value="1"/>
</dbReference>
<keyword evidence="3" id="KW-1185">Reference proteome</keyword>
<organism evidence="2 3">
    <name type="scientific">Hibiscus sabdariffa</name>
    <name type="common">roselle</name>
    <dbReference type="NCBI Taxonomy" id="183260"/>
    <lineage>
        <taxon>Eukaryota</taxon>
        <taxon>Viridiplantae</taxon>
        <taxon>Streptophyta</taxon>
        <taxon>Embryophyta</taxon>
        <taxon>Tracheophyta</taxon>
        <taxon>Spermatophyta</taxon>
        <taxon>Magnoliopsida</taxon>
        <taxon>eudicotyledons</taxon>
        <taxon>Gunneridae</taxon>
        <taxon>Pentapetalae</taxon>
        <taxon>rosids</taxon>
        <taxon>malvids</taxon>
        <taxon>Malvales</taxon>
        <taxon>Malvaceae</taxon>
        <taxon>Malvoideae</taxon>
        <taxon>Hibiscus</taxon>
    </lineage>
</organism>
<dbReference type="InterPro" id="IPR012337">
    <property type="entry name" value="RNaseH-like_sf"/>
</dbReference>
<gene>
    <name evidence="2" type="ORF">V6N12_053026</name>
</gene>
<dbReference type="Gene3D" id="3.30.420.10">
    <property type="entry name" value="Ribonuclease H-like superfamily/Ribonuclease H"/>
    <property type="match status" value="1"/>
</dbReference>